<keyword evidence="11" id="KW-0479">Metal-binding</keyword>
<dbReference type="InterPro" id="IPR027417">
    <property type="entry name" value="P-loop_NTPase"/>
</dbReference>
<dbReference type="PRINTS" id="PR01100">
    <property type="entry name" value="SHIKIMTKNASE"/>
</dbReference>
<evidence type="ECO:0000313" key="12">
    <source>
        <dbReference type="EMBL" id="USF87594.1"/>
    </source>
</evidence>
<comment type="subcellular location">
    <subcellularLocation>
        <location evidence="11">Cytoplasm</location>
    </subcellularLocation>
</comment>
<dbReference type="Proteomes" id="UP001056649">
    <property type="component" value="Chromosome"/>
</dbReference>
<dbReference type="PANTHER" id="PTHR21087">
    <property type="entry name" value="SHIKIMATE KINASE"/>
    <property type="match status" value="1"/>
</dbReference>
<feature type="binding site" evidence="11">
    <location>
        <position position="120"/>
    </location>
    <ligand>
        <name>ATP</name>
        <dbReference type="ChEBI" id="CHEBI:30616"/>
    </ligand>
</feature>
<keyword evidence="6 11" id="KW-0547">Nucleotide-binding</keyword>
<dbReference type="SUPFAM" id="SSF52540">
    <property type="entry name" value="P-loop containing nucleoside triphosphate hydrolases"/>
    <property type="match status" value="1"/>
</dbReference>
<comment type="similarity">
    <text evidence="2 11">Belongs to the shikimate kinase family.</text>
</comment>
<reference evidence="12" key="1">
    <citation type="journal article" date="2022" name="Mol. Ecol. Resour.">
        <title>The complete and closed genome of the facultative generalist Candidatus Endoriftia persephone from deep-sea hydrothermal vents.</title>
        <authorList>
            <person name="de Oliveira A.L."/>
            <person name="Srivastava A."/>
            <person name="Espada-Hinojosa S."/>
            <person name="Bright M."/>
        </authorList>
    </citation>
    <scope>NUCLEOTIDE SEQUENCE</scope>
    <source>
        <strain evidence="12">Tica-EPR-9o50.N</strain>
    </source>
</reference>
<dbReference type="RefSeq" id="WP_005958494.1">
    <property type="nucleotide sequence ID" value="NZ_CP090569.1"/>
</dbReference>
<evidence type="ECO:0000256" key="7">
    <source>
        <dbReference type="ARBA" id="ARBA00022777"/>
    </source>
</evidence>
<keyword evidence="13" id="KW-1185">Reference proteome</keyword>
<dbReference type="InterPro" id="IPR031322">
    <property type="entry name" value="Shikimate/glucono_kinase"/>
</dbReference>
<dbReference type="KEGG" id="eps:L0Y14_15970"/>
<dbReference type="Gene3D" id="3.40.50.300">
    <property type="entry name" value="P-loop containing nucleotide triphosphate hydrolases"/>
    <property type="match status" value="1"/>
</dbReference>
<feature type="binding site" evidence="11">
    <location>
        <position position="139"/>
    </location>
    <ligand>
        <name>substrate</name>
    </ligand>
</feature>
<evidence type="ECO:0000313" key="13">
    <source>
        <dbReference type="Proteomes" id="UP001056649"/>
    </source>
</evidence>
<dbReference type="GO" id="GO:0004765">
    <property type="term" value="F:shikimate kinase activity"/>
    <property type="evidence" value="ECO:0007669"/>
    <property type="project" value="UniProtKB-UniRule"/>
</dbReference>
<keyword evidence="11" id="KW-0963">Cytoplasm</keyword>
<keyword evidence="11" id="KW-0460">Magnesium</keyword>
<comment type="catalytic activity">
    <reaction evidence="10 11">
        <text>shikimate + ATP = 3-phosphoshikimate + ADP + H(+)</text>
        <dbReference type="Rhea" id="RHEA:13121"/>
        <dbReference type="ChEBI" id="CHEBI:15378"/>
        <dbReference type="ChEBI" id="CHEBI:30616"/>
        <dbReference type="ChEBI" id="CHEBI:36208"/>
        <dbReference type="ChEBI" id="CHEBI:145989"/>
        <dbReference type="ChEBI" id="CHEBI:456216"/>
        <dbReference type="EC" id="2.7.1.71"/>
    </reaction>
</comment>
<feature type="binding site" evidence="11">
    <location>
        <position position="60"/>
    </location>
    <ligand>
        <name>substrate</name>
    </ligand>
</feature>
<dbReference type="PROSITE" id="PS01128">
    <property type="entry name" value="SHIKIMATE_KINASE"/>
    <property type="match status" value="1"/>
</dbReference>
<evidence type="ECO:0000256" key="8">
    <source>
        <dbReference type="ARBA" id="ARBA00022840"/>
    </source>
</evidence>
<dbReference type="GO" id="GO:0009073">
    <property type="term" value="P:aromatic amino acid family biosynthetic process"/>
    <property type="evidence" value="ECO:0007669"/>
    <property type="project" value="UniProtKB-KW"/>
</dbReference>
<evidence type="ECO:0000256" key="10">
    <source>
        <dbReference type="ARBA" id="ARBA00048567"/>
    </source>
</evidence>
<dbReference type="GO" id="GO:0005829">
    <property type="term" value="C:cytosol"/>
    <property type="evidence" value="ECO:0007669"/>
    <property type="project" value="TreeGrafter"/>
</dbReference>
<dbReference type="GO" id="GO:0008652">
    <property type="term" value="P:amino acid biosynthetic process"/>
    <property type="evidence" value="ECO:0007669"/>
    <property type="project" value="UniProtKB-KW"/>
</dbReference>
<evidence type="ECO:0000256" key="9">
    <source>
        <dbReference type="ARBA" id="ARBA00023141"/>
    </source>
</evidence>
<dbReference type="GO" id="GO:0000287">
    <property type="term" value="F:magnesium ion binding"/>
    <property type="evidence" value="ECO:0007669"/>
    <property type="project" value="UniProtKB-UniRule"/>
</dbReference>
<evidence type="ECO:0000256" key="4">
    <source>
        <dbReference type="ARBA" id="ARBA00022605"/>
    </source>
</evidence>
<feature type="binding site" evidence="11">
    <location>
        <begin position="14"/>
        <end position="19"/>
    </location>
    <ligand>
        <name>ATP</name>
        <dbReference type="ChEBI" id="CHEBI:30616"/>
    </ligand>
</feature>
<gene>
    <name evidence="11 12" type="primary">aroK</name>
    <name evidence="12" type="ORF">L0Y14_15970</name>
</gene>
<evidence type="ECO:0000256" key="2">
    <source>
        <dbReference type="ARBA" id="ARBA00006997"/>
    </source>
</evidence>
<comment type="function">
    <text evidence="11">Catalyzes the specific phosphorylation of the 3-hydroxyl group of shikimic acid using ATP as a cosubstrate.</text>
</comment>
<evidence type="ECO:0000256" key="3">
    <source>
        <dbReference type="ARBA" id="ARBA00012154"/>
    </source>
</evidence>
<evidence type="ECO:0000256" key="1">
    <source>
        <dbReference type="ARBA" id="ARBA00004842"/>
    </source>
</evidence>
<keyword evidence="5 11" id="KW-0808">Transferase</keyword>
<organism evidence="12 13">
    <name type="scientific">Candidatus Endoriftia persephonae</name>
    <dbReference type="NCBI Taxonomy" id="393765"/>
    <lineage>
        <taxon>Bacteria</taxon>
        <taxon>Pseudomonadati</taxon>
        <taxon>Pseudomonadota</taxon>
        <taxon>Gammaproteobacteria</taxon>
        <taxon>Chromatiales</taxon>
        <taxon>Sedimenticolaceae</taxon>
        <taxon>Candidatus Endoriftia</taxon>
    </lineage>
</organism>
<dbReference type="NCBIfam" id="NF003456">
    <property type="entry name" value="PRK05057.1"/>
    <property type="match status" value="1"/>
</dbReference>
<dbReference type="GO" id="GO:0009423">
    <property type="term" value="P:chorismate biosynthetic process"/>
    <property type="evidence" value="ECO:0007669"/>
    <property type="project" value="UniProtKB-UniRule"/>
</dbReference>
<comment type="pathway">
    <text evidence="1 11">Metabolic intermediate biosynthesis; chorismate biosynthesis; chorismate from D-erythrose 4-phosphate and phosphoenolpyruvate: step 5/7.</text>
</comment>
<dbReference type="GO" id="GO:0005524">
    <property type="term" value="F:ATP binding"/>
    <property type="evidence" value="ECO:0007669"/>
    <property type="project" value="UniProtKB-UniRule"/>
</dbReference>
<dbReference type="InterPro" id="IPR000623">
    <property type="entry name" value="Shikimate_kinase/TSH1"/>
</dbReference>
<dbReference type="PANTHER" id="PTHR21087:SF16">
    <property type="entry name" value="SHIKIMATE KINASE 1, CHLOROPLASTIC"/>
    <property type="match status" value="1"/>
</dbReference>
<dbReference type="AlphaFoldDB" id="A0A9J6ZXY9"/>
<dbReference type="EC" id="2.7.1.71" evidence="3 11"/>
<keyword evidence="9 11" id="KW-0057">Aromatic amino acid biosynthesis</keyword>
<comment type="subunit">
    <text evidence="11">Monomer.</text>
</comment>
<dbReference type="CDD" id="cd00464">
    <property type="entry name" value="SK"/>
    <property type="match status" value="1"/>
</dbReference>
<keyword evidence="4 11" id="KW-0028">Amino-acid biosynthesis</keyword>
<sequence length="173" mass="19440">MARRQSLFLIGPMGAGKSTVGRQLAEVLGMDFLDSDLEIQKRTGVDIPTIFEFEGEEGFRKREAVVIDELTGKDSIVLATGGGAVLRDENRRNLSSRGLVVYLYCSPEQQFERTCRDKSRPLLQTENPLAKLQELMAIRDPLYRQTADIVIATEQRNAQAVAREISKRLELID</sequence>
<dbReference type="InterPro" id="IPR023000">
    <property type="entry name" value="Shikimate_kinase_CS"/>
</dbReference>
<keyword evidence="7 11" id="KW-0418">Kinase</keyword>
<feature type="binding site" evidence="11">
    <location>
        <position position="82"/>
    </location>
    <ligand>
        <name>substrate</name>
    </ligand>
</feature>
<evidence type="ECO:0000256" key="6">
    <source>
        <dbReference type="ARBA" id="ARBA00022741"/>
    </source>
</evidence>
<comment type="cofactor">
    <cofactor evidence="11">
        <name>Mg(2+)</name>
        <dbReference type="ChEBI" id="CHEBI:18420"/>
    </cofactor>
    <text evidence="11">Binds 1 Mg(2+) ion per subunit.</text>
</comment>
<name>A0A9J6ZXY9_9GAMM</name>
<accession>A0A9J6ZXY9</accession>
<evidence type="ECO:0000256" key="11">
    <source>
        <dbReference type="HAMAP-Rule" id="MF_00109"/>
    </source>
</evidence>
<keyword evidence="8 11" id="KW-0067">ATP-binding</keyword>
<dbReference type="EMBL" id="CP090569">
    <property type="protein sequence ID" value="USF87594.1"/>
    <property type="molecule type" value="Genomic_DNA"/>
</dbReference>
<feature type="binding site" evidence="11">
    <location>
        <position position="156"/>
    </location>
    <ligand>
        <name>ATP</name>
        <dbReference type="ChEBI" id="CHEBI:30616"/>
    </ligand>
</feature>
<dbReference type="HAMAP" id="MF_00109">
    <property type="entry name" value="Shikimate_kinase"/>
    <property type="match status" value="1"/>
</dbReference>
<dbReference type="Pfam" id="PF01202">
    <property type="entry name" value="SKI"/>
    <property type="match status" value="1"/>
</dbReference>
<feature type="binding site" evidence="11">
    <location>
        <position position="36"/>
    </location>
    <ligand>
        <name>substrate</name>
    </ligand>
</feature>
<feature type="binding site" evidence="11">
    <location>
        <position position="18"/>
    </location>
    <ligand>
        <name>Mg(2+)</name>
        <dbReference type="ChEBI" id="CHEBI:18420"/>
    </ligand>
</feature>
<evidence type="ECO:0000256" key="5">
    <source>
        <dbReference type="ARBA" id="ARBA00022679"/>
    </source>
</evidence>
<proteinExistence type="inferred from homology"/>
<protein>
    <recommendedName>
        <fullName evidence="3 11">Shikimate kinase</fullName>
        <shortName evidence="11">SK</shortName>
        <ecNumber evidence="3 11">2.7.1.71</ecNumber>
    </recommendedName>
</protein>